<organism evidence="13 14">
    <name type="scientific">Turneriella parva (strain ATCC BAA-1111 / DSM 21527 / NCTC 11395 / H)</name>
    <name type="common">Leptospira parva</name>
    <dbReference type="NCBI Taxonomy" id="869212"/>
    <lineage>
        <taxon>Bacteria</taxon>
        <taxon>Pseudomonadati</taxon>
        <taxon>Spirochaetota</taxon>
        <taxon>Spirochaetia</taxon>
        <taxon>Leptospirales</taxon>
        <taxon>Leptospiraceae</taxon>
        <taxon>Turneriella</taxon>
    </lineage>
</organism>
<dbReference type="AlphaFoldDB" id="I4B0J4"/>
<keyword evidence="7 11" id="KW-0963">Cytoplasm</keyword>
<keyword evidence="14" id="KW-1185">Reference proteome</keyword>
<dbReference type="HAMAP" id="MF_00004">
    <property type="entry name" value="Aden_phosphoribosyltr"/>
    <property type="match status" value="1"/>
</dbReference>
<comment type="subcellular location">
    <subcellularLocation>
        <location evidence="3 11">Cytoplasm</location>
    </subcellularLocation>
</comment>
<evidence type="ECO:0000256" key="2">
    <source>
        <dbReference type="ARBA" id="ARBA00003968"/>
    </source>
</evidence>
<dbReference type="InterPro" id="IPR000836">
    <property type="entry name" value="PRTase_dom"/>
</dbReference>
<dbReference type="PANTHER" id="PTHR32315">
    <property type="entry name" value="ADENINE PHOSPHORIBOSYLTRANSFERASE"/>
    <property type="match status" value="1"/>
</dbReference>
<dbReference type="InterPro" id="IPR005764">
    <property type="entry name" value="Ade_phspho_trans"/>
</dbReference>
<dbReference type="Pfam" id="PF00156">
    <property type="entry name" value="Pribosyltran"/>
    <property type="match status" value="1"/>
</dbReference>
<dbReference type="InterPro" id="IPR029057">
    <property type="entry name" value="PRTase-like"/>
</dbReference>
<dbReference type="KEGG" id="tpx:Turpa_0139"/>
<reference evidence="13 14" key="1">
    <citation type="submission" date="2012-06" db="EMBL/GenBank/DDBJ databases">
        <title>The complete chromosome of genome of Turneriella parva DSM 21527.</title>
        <authorList>
            <consortium name="US DOE Joint Genome Institute (JGI-PGF)"/>
            <person name="Lucas S."/>
            <person name="Han J."/>
            <person name="Lapidus A."/>
            <person name="Bruce D."/>
            <person name="Goodwin L."/>
            <person name="Pitluck S."/>
            <person name="Peters L."/>
            <person name="Kyrpides N."/>
            <person name="Mavromatis K."/>
            <person name="Ivanova N."/>
            <person name="Mikhailova N."/>
            <person name="Chertkov O."/>
            <person name="Detter J.C."/>
            <person name="Tapia R."/>
            <person name="Han C."/>
            <person name="Land M."/>
            <person name="Hauser L."/>
            <person name="Markowitz V."/>
            <person name="Cheng J.-F."/>
            <person name="Hugenholtz P."/>
            <person name="Woyke T."/>
            <person name="Wu D."/>
            <person name="Gronow S."/>
            <person name="Wellnitz S."/>
            <person name="Brambilla E."/>
            <person name="Klenk H.-P."/>
            <person name="Eisen J.A."/>
        </authorList>
    </citation>
    <scope>NUCLEOTIDE SEQUENCE [LARGE SCALE GENOMIC DNA]</scope>
    <source>
        <strain evidence="14">ATCC BAA-1111 / DSM 21527 / NCTC 11395 / H</strain>
    </source>
</reference>
<evidence type="ECO:0000256" key="3">
    <source>
        <dbReference type="ARBA" id="ARBA00004496"/>
    </source>
</evidence>
<keyword evidence="10 11" id="KW-0660">Purine salvage</keyword>
<dbReference type="GO" id="GO:0003999">
    <property type="term" value="F:adenine phosphoribosyltransferase activity"/>
    <property type="evidence" value="ECO:0007669"/>
    <property type="project" value="UniProtKB-UniRule"/>
</dbReference>
<evidence type="ECO:0000256" key="10">
    <source>
        <dbReference type="ARBA" id="ARBA00022726"/>
    </source>
</evidence>
<dbReference type="GO" id="GO:0006166">
    <property type="term" value="P:purine ribonucleoside salvage"/>
    <property type="evidence" value="ECO:0007669"/>
    <property type="project" value="UniProtKB-UniRule"/>
</dbReference>
<dbReference type="STRING" id="869212.Turpa_0139"/>
<evidence type="ECO:0000256" key="7">
    <source>
        <dbReference type="ARBA" id="ARBA00022490"/>
    </source>
</evidence>
<dbReference type="Gene3D" id="3.40.50.2020">
    <property type="match status" value="1"/>
</dbReference>
<name>I4B0J4_TURPD</name>
<keyword evidence="9 11" id="KW-0808">Transferase</keyword>
<evidence type="ECO:0000256" key="11">
    <source>
        <dbReference type="HAMAP-Rule" id="MF_00004"/>
    </source>
</evidence>
<dbReference type="GO" id="GO:0016208">
    <property type="term" value="F:AMP binding"/>
    <property type="evidence" value="ECO:0007669"/>
    <property type="project" value="TreeGrafter"/>
</dbReference>
<dbReference type="GO" id="GO:0005737">
    <property type="term" value="C:cytoplasm"/>
    <property type="evidence" value="ECO:0007669"/>
    <property type="project" value="UniProtKB-SubCell"/>
</dbReference>
<comment type="pathway">
    <text evidence="4 11">Purine metabolism; AMP biosynthesis via salvage pathway; AMP from adenine: step 1/1.</text>
</comment>
<dbReference type="NCBIfam" id="TIGR01090">
    <property type="entry name" value="apt"/>
    <property type="match status" value="1"/>
</dbReference>
<dbReference type="PATRIC" id="fig|869212.3.peg.97"/>
<dbReference type="PANTHER" id="PTHR32315:SF3">
    <property type="entry name" value="ADENINE PHOSPHORIBOSYLTRANSFERASE"/>
    <property type="match status" value="1"/>
</dbReference>
<dbReference type="InterPro" id="IPR050054">
    <property type="entry name" value="UPRTase/APRTase"/>
</dbReference>
<evidence type="ECO:0000259" key="12">
    <source>
        <dbReference type="Pfam" id="PF00156"/>
    </source>
</evidence>
<dbReference type="NCBIfam" id="NF002636">
    <property type="entry name" value="PRK02304.1-5"/>
    <property type="match status" value="1"/>
</dbReference>
<dbReference type="EC" id="2.4.2.7" evidence="6 11"/>
<keyword evidence="8 11" id="KW-0328">Glycosyltransferase</keyword>
<comment type="subunit">
    <text evidence="11">Homodimer.</text>
</comment>
<accession>I4B0J4</accession>
<evidence type="ECO:0000313" key="13">
    <source>
        <dbReference type="EMBL" id="AFM10801.1"/>
    </source>
</evidence>
<evidence type="ECO:0000313" key="14">
    <source>
        <dbReference type="Proteomes" id="UP000006048"/>
    </source>
</evidence>
<dbReference type="HOGENOM" id="CLU_063339_3_0_12"/>
<evidence type="ECO:0000256" key="1">
    <source>
        <dbReference type="ARBA" id="ARBA00000868"/>
    </source>
</evidence>
<dbReference type="NCBIfam" id="NF002634">
    <property type="entry name" value="PRK02304.1-3"/>
    <property type="match status" value="1"/>
</dbReference>
<evidence type="ECO:0000256" key="8">
    <source>
        <dbReference type="ARBA" id="ARBA00022676"/>
    </source>
</evidence>
<dbReference type="FunFam" id="3.40.50.2020:FF:000021">
    <property type="entry name" value="Adenine phosphoribosyltransferase"/>
    <property type="match status" value="1"/>
</dbReference>
<proteinExistence type="inferred from homology"/>
<evidence type="ECO:0000256" key="4">
    <source>
        <dbReference type="ARBA" id="ARBA00004659"/>
    </source>
</evidence>
<feature type="domain" description="Phosphoribosyltransferase" evidence="12">
    <location>
        <begin position="33"/>
        <end position="153"/>
    </location>
</feature>
<comment type="catalytic activity">
    <reaction evidence="1 11">
        <text>AMP + diphosphate = 5-phospho-alpha-D-ribose 1-diphosphate + adenine</text>
        <dbReference type="Rhea" id="RHEA:16609"/>
        <dbReference type="ChEBI" id="CHEBI:16708"/>
        <dbReference type="ChEBI" id="CHEBI:33019"/>
        <dbReference type="ChEBI" id="CHEBI:58017"/>
        <dbReference type="ChEBI" id="CHEBI:456215"/>
        <dbReference type="EC" id="2.4.2.7"/>
    </reaction>
</comment>
<dbReference type="RefSeq" id="WP_014801322.1">
    <property type="nucleotide sequence ID" value="NC_018020.1"/>
</dbReference>
<dbReference type="EMBL" id="CP002959">
    <property type="protein sequence ID" value="AFM10801.1"/>
    <property type="molecule type" value="Genomic_DNA"/>
</dbReference>
<gene>
    <name evidence="11" type="primary">apt</name>
    <name evidence="13" type="ordered locus">Turpa_0139</name>
</gene>
<evidence type="ECO:0000256" key="5">
    <source>
        <dbReference type="ARBA" id="ARBA00008391"/>
    </source>
</evidence>
<dbReference type="GO" id="GO:0002055">
    <property type="term" value="F:adenine binding"/>
    <property type="evidence" value="ECO:0007669"/>
    <property type="project" value="TreeGrafter"/>
</dbReference>
<dbReference type="GO" id="GO:0006168">
    <property type="term" value="P:adenine salvage"/>
    <property type="evidence" value="ECO:0007669"/>
    <property type="project" value="InterPro"/>
</dbReference>
<dbReference type="SUPFAM" id="SSF53271">
    <property type="entry name" value="PRTase-like"/>
    <property type="match status" value="1"/>
</dbReference>
<dbReference type="OrthoDB" id="9803963at2"/>
<dbReference type="GO" id="GO:0044209">
    <property type="term" value="P:AMP salvage"/>
    <property type="evidence" value="ECO:0007669"/>
    <property type="project" value="UniProtKB-UniRule"/>
</dbReference>
<evidence type="ECO:0000256" key="6">
    <source>
        <dbReference type="ARBA" id="ARBA00011893"/>
    </source>
</evidence>
<protein>
    <recommendedName>
        <fullName evidence="6 11">Adenine phosphoribosyltransferase</fullName>
        <shortName evidence="11">APRT</shortName>
        <ecNumber evidence="6 11">2.4.2.7</ecNumber>
    </recommendedName>
</protein>
<dbReference type="UniPathway" id="UPA00588">
    <property type="reaction ID" value="UER00646"/>
</dbReference>
<evidence type="ECO:0000256" key="9">
    <source>
        <dbReference type="ARBA" id="ARBA00022679"/>
    </source>
</evidence>
<dbReference type="Proteomes" id="UP000006048">
    <property type="component" value="Chromosome"/>
</dbReference>
<dbReference type="CDD" id="cd06223">
    <property type="entry name" value="PRTases_typeI"/>
    <property type="match status" value="1"/>
</dbReference>
<comment type="function">
    <text evidence="2 11">Catalyzes a salvage reaction resulting in the formation of AMP, that is energically less costly than de novo synthesis.</text>
</comment>
<sequence>MNETAKQIDKLIRNVPDFPKPGIQFKDITPVLQDAKTFALVIKTLADGLRNERLTAVAGIESRGFIFASALATELGVGLVLLRKPGKLPWKTLRATYQLEYGTDAIEIHEDAVKEGDRVAVIDDLLATGGTATAAACLLRDAGAEVVKAMFVIELDFLQGREKLRTAGFPAIESLLHY</sequence>
<comment type="similarity">
    <text evidence="5 11">Belongs to the purine/pyrimidine phosphoribosyltransferase family.</text>
</comment>